<proteinExistence type="predicted"/>
<dbReference type="Proteomes" id="UP000244197">
    <property type="component" value="Unassembled WGS sequence"/>
</dbReference>
<accession>A0A2T5EWU3</accession>
<protein>
    <submittedName>
        <fullName evidence="2">Uncharacterized protein</fullName>
    </submittedName>
</protein>
<name>A0A2T5EWU3_VIBSP</name>
<evidence type="ECO:0000313" key="2">
    <source>
        <dbReference type="EMBL" id="PTP36052.1"/>
    </source>
</evidence>
<dbReference type="AlphaFoldDB" id="A0A2T5EWU3"/>
<reference evidence="2 3" key="1">
    <citation type="submission" date="2017-11" db="EMBL/GenBank/DDBJ databases">
        <title>Population delineation of vibrios coincides with oyster pathogenicity.</title>
        <authorList>
            <person name="Bruto M."/>
            <person name="Labreuche Y."/>
            <person name="James A."/>
            <person name="Piel D."/>
            <person name="Chenivesse S."/>
            <person name="Petton B."/>
            <person name="Polz M.F."/>
            <person name="Le Roux F."/>
        </authorList>
    </citation>
    <scope>NUCLEOTIDE SEQUENCE [LARGE SCALE GENOMIC DNA]</scope>
    <source>
        <strain evidence="2 3">FF_144</strain>
    </source>
</reference>
<dbReference type="RefSeq" id="WP_108187652.1">
    <property type="nucleotide sequence ID" value="NZ_PIFK01000016.1"/>
</dbReference>
<sequence length="148" mass="16556">MMDITEIETLIVSKRKELEDLETTLRVLKQFQGVSTAANVAAEKIVEMTDIFDVSTLGVEKAKTHGLREDIIEILPKLGDQEFTTVHINAILKQLGKTKDTAAFRSRLSKIVRQLSTEGVIELLQEGKGSSPHVYRNSGQQEDMTNEE</sequence>
<evidence type="ECO:0000256" key="1">
    <source>
        <dbReference type="SAM" id="MobiDB-lite"/>
    </source>
</evidence>
<organism evidence="2 3">
    <name type="scientific">Vibrio splendidus</name>
    <dbReference type="NCBI Taxonomy" id="29497"/>
    <lineage>
        <taxon>Bacteria</taxon>
        <taxon>Pseudomonadati</taxon>
        <taxon>Pseudomonadota</taxon>
        <taxon>Gammaproteobacteria</taxon>
        <taxon>Vibrionales</taxon>
        <taxon>Vibrionaceae</taxon>
        <taxon>Vibrio</taxon>
    </lineage>
</organism>
<gene>
    <name evidence="2" type="ORF">CWO07_09935</name>
</gene>
<feature type="compositionally biased region" description="Polar residues" evidence="1">
    <location>
        <begin position="137"/>
        <end position="148"/>
    </location>
</feature>
<feature type="region of interest" description="Disordered" evidence="1">
    <location>
        <begin position="129"/>
        <end position="148"/>
    </location>
</feature>
<dbReference type="EMBL" id="PIFK01000016">
    <property type="protein sequence ID" value="PTP36052.1"/>
    <property type="molecule type" value="Genomic_DNA"/>
</dbReference>
<evidence type="ECO:0000313" key="3">
    <source>
        <dbReference type="Proteomes" id="UP000244197"/>
    </source>
</evidence>
<comment type="caution">
    <text evidence="2">The sequence shown here is derived from an EMBL/GenBank/DDBJ whole genome shotgun (WGS) entry which is preliminary data.</text>
</comment>